<dbReference type="GeneID" id="24256238"/>
<gene>
    <name evidence="1" type="ORF">RG540_CH07530</name>
</gene>
<dbReference type="RefSeq" id="WP_038584724.1">
    <property type="nucleotide sequence ID" value="NZ_HG938353.1"/>
</dbReference>
<accession>A0A068SL51</accession>
<dbReference type="KEGG" id="ngg:RG540_CH07530"/>
<dbReference type="AlphaFoldDB" id="A0A068SL51"/>
<evidence type="ECO:0000313" key="2">
    <source>
        <dbReference type="Proteomes" id="UP000028181"/>
    </source>
</evidence>
<proteinExistence type="predicted"/>
<protein>
    <submittedName>
        <fullName evidence="1">Uncharacterized protein</fullName>
    </submittedName>
</protein>
<keyword evidence="2" id="KW-1185">Reference proteome</keyword>
<organism evidence="1 2">
    <name type="scientific">Neorhizobium galegae bv. orientalis str. HAMBI 540</name>
    <dbReference type="NCBI Taxonomy" id="1028800"/>
    <lineage>
        <taxon>Bacteria</taxon>
        <taxon>Pseudomonadati</taxon>
        <taxon>Pseudomonadota</taxon>
        <taxon>Alphaproteobacteria</taxon>
        <taxon>Hyphomicrobiales</taxon>
        <taxon>Rhizobiaceae</taxon>
        <taxon>Rhizobium/Agrobacterium group</taxon>
        <taxon>Neorhizobium</taxon>
    </lineage>
</organism>
<dbReference type="OrthoDB" id="8369420at2"/>
<dbReference type="EMBL" id="HG938353">
    <property type="protein sequence ID" value="CDN46942.1"/>
    <property type="molecule type" value="Genomic_DNA"/>
</dbReference>
<dbReference type="PATRIC" id="fig|1028800.3.peg.760"/>
<sequence>MNDQLNEIIARVRAEVAAGSADRSHVAMSTEDLRLLVQNFEILRSEREELRRRAELHADVIEAVTVFMEAYRDKYKNYGSGGVRPSAVLRHEVWRVYAAMRGLPIANDSMF</sequence>
<dbReference type="HOGENOM" id="CLU_2155649_0_0_5"/>
<evidence type="ECO:0000313" key="1">
    <source>
        <dbReference type="EMBL" id="CDN46942.1"/>
    </source>
</evidence>
<dbReference type="Proteomes" id="UP000028181">
    <property type="component" value="Chromosome I"/>
</dbReference>
<dbReference type="eggNOG" id="ENOG502ZYFP">
    <property type="taxonomic scope" value="Bacteria"/>
</dbReference>
<reference evidence="2" key="1">
    <citation type="journal article" date="2014" name="BMC Genomics">
        <title>Genome sequencing of two Neorhizobium galegae strains reveals a noeT gene responsible for the unusual acetylation of the nodulation factors.</title>
        <authorList>
            <person name="Osterman J."/>
            <person name="Marsh J."/>
            <person name="Laine P.K."/>
            <person name="Zeng Z."/>
            <person name="Alatalo E."/>
            <person name="Sullivan J.T."/>
            <person name="Young J.P."/>
            <person name="Thomas-Oates J."/>
            <person name="Paulin L."/>
            <person name="Lindstrom K."/>
        </authorList>
    </citation>
    <scope>NUCLEOTIDE SEQUENCE [LARGE SCALE GENOMIC DNA]</scope>
    <source>
        <strain evidence="2">HAMBI 540</strain>
    </source>
</reference>
<name>A0A068SL51_NEOGA</name>